<accession>A0A518D6N2</accession>
<feature type="domain" description="DUF8091" evidence="1">
    <location>
        <begin position="3"/>
        <end position="158"/>
    </location>
</feature>
<dbReference type="RefSeq" id="WP_197527217.1">
    <property type="nucleotide sequence ID" value="NZ_CP036291.1"/>
</dbReference>
<organism evidence="2 3">
    <name type="scientific">Pirellulimonas nuda</name>
    <dbReference type="NCBI Taxonomy" id="2528009"/>
    <lineage>
        <taxon>Bacteria</taxon>
        <taxon>Pseudomonadati</taxon>
        <taxon>Planctomycetota</taxon>
        <taxon>Planctomycetia</taxon>
        <taxon>Pirellulales</taxon>
        <taxon>Lacipirellulaceae</taxon>
        <taxon>Pirellulimonas</taxon>
    </lineage>
</organism>
<dbReference type="Pfam" id="PF26351">
    <property type="entry name" value="DUF8091"/>
    <property type="match status" value="1"/>
</dbReference>
<proteinExistence type="predicted"/>
<keyword evidence="3" id="KW-1185">Reference proteome</keyword>
<dbReference type="EMBL" id="CP036291">
    <property type="protein sequence ID" value="QDU87116.1"/>
    <property type="molecule type" value="Genomic_DNA"/>
</dbReference>
<evidence type="ECO:0000313" key="2">
    <source>
        <dbReference type="EMBL" id="QDU87116.1"/>
    </source>
</evidence>
<name>A0A518D6N2_9BACT</name>
<dbReference type="Proteomes" id="UP000317429">
    <property type="component" value="Chromosome"/>
</dbReference>
<dbReference type="KEGG" id="pnd:Pla175_04710"/>
<sequence length="227" mass="25663">METSLHQQLKAHYAGASGEIEVRLGRFRIDVVLGDELIEIQHGGLAAIRDKIRKLCETHPVRVVKPIVARKQIIKYDKQGGQVVSSRLSPKRGAMINLFDELLHFTRAFPHPRLKLEAVLVEVEEHRSPGHGRRRRWRKNDFVVDDQRLAEVGESVTLRRAADLLKLLPAIPRGPFDTGALAQAIGEQRWVAQRIAYVLRHTGAIHEVGKQGNARLYRRGAGRRRAA</sequence>
<dbReference type="InterPro" id="IPR058404">
    <property type="entry name" value="DUF8091"/>
</dbReference>
<evidence type="ECO:0000313" key="3">
    <source>
        <dbReference type="Proteomes" id="UP000317429"/>
    </source>
</evidence>
<dbReference type="AlphaFoldDB" id="A0A518D6N2"/>
<protein>
    <recommendedName>
        <fullName evidence="1">DUF8091 domain-containing protein</fullName>
    </recommendedName>
</protein>
<evidence type="ECO:0000259" key="1">
    <source>
        <dbReference type="Pfam" id="PF26351"/>
    </source>
</evidence>
<gene>
    <name evidence="2" type="ORF">Pla175_04710</name>
</gene>
<reference evidence="2 3" key="1">
    <citation type="submission" date="2019-02" db="EMBL/GenBank/DDBJ databases">
        <title>Deep-cultivation of Planctomycetes and their phenomic and genomic characterization uncovers novel biology.</title>
        <authorList>
            <person name="Wiegand S."/>
            <person name="Jogler M."/>
            <person name="Boedeker C."/>
            <person name="Pinto D."/>
            <person name="Vollmers J."/>
            <person name="Rivas-Marin E."/>
            <person name="Kohn T."/>
            <person name="Peeters S.H."/>
            <person name="Heuer A."/>
            <person name="Rast P."/>
            <person name="Oberbeckmann S."/>
            <person name="Bunk B."/>
            <person name="Jeske O."/>
            <person name="Meyerdierks A."/>
            <person name="Storesund J.E."/>
            <person name="Kallscheuer N."/>
            <person name="Luecker S."/>
            <person name="Lage O.M."/>
            <person name="Pohl T."/>
            <person name="Merkel B.J."/>
            <person name="Hornburger P."/>
            <person name="Mueller R.-W."/>
            <person name="Bruemmer F."/>
            <person name="Labrenz M."/>
            <person name="Spormann A.M."/>
            <person name="Op den Camp H."/>
            <person name="Overmann J."/>
            <person name="Amann R."/>
            <person name="Jetten M.S.M."/>
            <person name="Mascher T."/>
            <person name="Medema M.H."/>
            <person name="Devos D.P."/>
            <person name="Kaster A.-K."/>
            <person name="Ovreas L."/>
            <person name="Rohde M."/>
            <person name="Galperin M.Y."/>
            <person name="Jogler C."/>
        </authorList>
    </citation>
    <scope>NUCLEOTIDE SEQUENCE [LARGE SCALE GENOMIC DNA]</scope>
    <source>
        <strain evidence="2 3">Pla175</strain>
    </source>
</reference>